<dbReference type="KEGG" id="glz:GLAREA_02381"/>
<gene>
    <name evidence="2" type="ORF">GLAREA_02381</name>
</gene>
<feature type="signal peptide" evidence="1">
    <location>
        <begin position="1"/>
        <end position="18"/>
    </location>
</feature>
<protein>
    <submittedName>
        <fullName evidence="2">Uncharacterized protein</fullName>
    </submittedName>
</protein>
<dbReference type="OrthoDB" id="10552830at2759"/>
<evidence type="ECO:0000313" key="2">
    <source>
        <dbReference type="EMBL" id="EPE26468.1"/>
    </source>
</evidence>
<dbReference type="Proteomes" id="UP000016922">
    <property type="component" value="Unassembled WGS sequence"/>
</dbReference>
<dbReference type="GeneID" id="19461438"/>
<evidence type="ECO:0000313" key="3">
    <source>
        <dbReference type="Proteomes" id="UP000016922"/>
    </source>
</evidence>
<dbReference type="EMBL" id="KE145370">
    <property type="protein sequence ID" value="EPE26468.1"/>
    <property type="molecule type" value="Genomic_DNA"/>
</dbReference>
<accession>S3DIT8</accession>
<keyword evidence="1" id="KW-0732">Signal</keyword>
<reference evidence="2 3" key="1">
    <citation type="journal article" date="2013" name="BMC Genomics">
        <title>Genomics-driven discovery of the pneumocandin biosynthetic gene cluster in the fungus Glarea lozoyensis.</title>
        <authorList>
            <person name="Chen L."/>
            <person name="Yue Q."/>
            <person name="Zhang X."/>
            <person name="Xiang M."/>
            <person name="Wang C."/>
            <person name="Li S."/>
            <person name="Che Y."/>
            <person name="Ortiz-Lopez F.J."/>
            <person name="Bills G.F."/>
            <person name="Liu X."/>
            <person name="An Z."/>
        </authorList>
    </citation>
    <scope>NUCLEOTIDE SEQUENCE [LARGE SCALE GENOMIC DNA]</scope>
    <source>
        <strain evidence="3">ATCC 20868 / MF5171</strain>
    </source>
</reference>
<organism evidence="2 3">
    <name type="scientific">Glarea lozoyensis (strain ATCC 20868 / MF5171)</name>
    <dbReference type="NCBI Taxonomy" id="1116229"/>
    <lineage>
        <taxon>Eukaryota</taxon>
        <taxon>Fungi</taxon>
        <taxon>Dikarya</taxon>
        <taxon>Ascomycota</taxon>
        <taxon>Pezizomycotina</taxon>
        <taxon>Leotiomycetes</taxon>
        <taxon>Helotiales</taxon>
        <taxon>Helotiaceae</taxon>
        <taxon>Glarea</taxon>
    </lineage>
</organism>
<dbReference type="RefSeq" id="XP_008085658.1">
    <property type="nucleotide sequence ID" value="XM_008087467.1"/>
</dbReference>
<dbReference type="HOGENOM" id="CLU_1049917_0_0_1"/>
<evidence type="ECO:0000256" key="1">
    <source>
        <dbReference type="SAM" id="SignalP"/>
    </source>
</evidence>
<keyword evidence="3" id="KW-1185">Reference proteome</keyword>
<proteinExistence type="predicted"/>
<dbReference type="AlphaFoldDB" id="S3DIT8"/>
<feature type="chain" id="PRO_5004508216" evidence="1">
    <location>
        <begin position="19"/>
        <end position="265"/>
    </location>
</feature>
<name>S3DIT8_GLAL2</name>
<sequence>MRTLHHFLNALLWCFVFAAPSRKQHAHESIEPGRKCDPKTYMPGTYNLPSETQFAVEVIAASASEKPLFKKPQYLSLENKISPNDPAFDYIANPLQHMKSSQGIATFQFETNGTLTADGFICGLVWENWSDETSRILSCPALAALNPQKSDWVVRSACVDNIEKLLLLPSKDDGHDRDDKSVWLVSIEFGSLLERKPRIHYAKLSKSKNEAPVMLIINPRQLPDVLVTLPIENEAVRPIQMKHGVGYQLLCALLKSKKGWESKLC</sequence>